<dbReference type="Pfam" id="PF00588">
    <property type="entry name" value="SpoU_methylase"/>
    <property type="match status" value="1"/>
</dbReference>
<dbReference type="KEGG" id="bchi:OY14_00250"/>
<proteinExistence type="inferred from homology"/>
<keyword evidence="5 7" id="KW-0819">tRNA processing</keyword>
<gene>
    <name evidence="7" type="primary">trmH</name>
    <name evidence="9" type="ORF">OY14_00250</name>
</gene>
<keyword evidence="2 7" id="KW-0489">Methyltransferase</keyword>
<dbReference type="CDD" id="cd18092">
    <property type="entry name" value="SpoU-like_TrmH"/>
    <property type="match status" value="1"/>
</dbReference>
<comment type="caution">
    <text evidence="7">Lacks conserved residue(s) required for the propagation of feature annotation.</text>
</comment>
<feature type="domain" description="tRNA/rRNA methyltransferase SpoU type" evidence="8">
    <location>
        <begin position="35"/>
        <end position="174"/>
    </location>
</feature>
<evidence type="ECO:0000256" key="4">
    <source>
        <dbReference type="ARBA" id="ARBA00022691"/>
    </source>
</evidence>
<evidence type="ECO:0000256" key="6">
    <source>
        <dbReference type="ARBA" id="ARBA00022884"/>
    </source>
</evidence>
<dbReference type="AlphaFoldDB" id="A0A0A7UX28"/>
<dbReference type="Gene3D" id="3.40.1280.10">
    <property type="match status" value="1"/>
</dbReference>
<evidence type="ECO:0000256" key="5">
    <source>
        <dbReference type="ARBA" id="ARBA00022694"/>
    </source>
</evidence>
<feature type="binding site" evidence="7">
    <location>
        <position position="111"/>
    </location>
    <ligand>
        <name>S-adenosyl-L-methionine</name>
        <dbReference type="ChEBI" id="CHEBI:59789"/>
    </ligand>
</feature>
<accession>A0A0A7UX28</accession>
<dbReference type="PANTHER" id="PTHR43453:SF1">
    <property type="entry name" value="TRNA_RRNA METHYLTRANSFERASE SPOU TYPE DOMAIN-CONTAINING PROTEIN"/>
    <property type="match status" value="1"/>
</dbReference>
<name>A0A0A7UX28_9SPIR</name>
<keyword evidence="4 7" id="KW-0949">S-adenosyl-L-methionine</keyword>
<comment type="similarity">
    <text evidence="7">Belongs to the class IV-like SAM-binding methyltransferase superfamily. RNA methyltransferase TrmH family.</text>
</comment>
<dbReference type="InterPro" id="IPR001537">
    <property type="entry name" value="SpoU_MeTrfase"/>
</dbReference>
<dbReference type="PANTHER" id="PTHR43453">
    <property type="entry name" value="RRNA METHYLASE-LIKE"/>
    <property type="match status" value="1"/>
</dbReference>
<dbReference type="InterPro" id="IPR029028">
    <property type="entry name" value="Alpha/beta_knot_MTases"/>
</dbReference>
<dbReference type="GO" id="GO:0141100">
    <property type="term" value="F:tRNA (guanine(18)-2'-O)-methyltransferase activity"/>
    <property type="evidence" value="ECO:0007669"/>
    <property type="project" value="UniProtKB-UniRule"/>
</dbReference>
<keyword evidence="1 7" id="KW-0820">tRNA-binding</keyword>
<organism evidence="9 10">
    <name type="scientific">Borreliella chilensis</name>
    <dbReference type="NCBI Taxonomy" id="1245910"/>
    <lineage>
        <taxon>Bacteria</taxon>
        <taxon>Pseudomonadati</taxon>
        <taxon>Spirochaetota</taxon>
        <taxon>Spirochaetia</taxon>
        <taxon>Spirochaetales</taxon>
        <taxon>Borreliaceae</taxon>
        <taxon>Borreliella</taxon>
    </lineage>
</organism>
<dbReference type="SUPFAM" id="SSF75217">
    <property type="entry name" value="alpha/beta knot"/>
    <property type="match status" value="1"/>
</dbReference>
<evidence type="ECO:0000256" key="3">
    <source>
        <dbReference type="ARBA" id="ARBA00022679"/>
    </source>
</evidence>
<evidence type="ECO:0000256" key="2">
    <source>
        <dbReference type="ARBA" id="ARBA00022603"/>
    </source>
</evidence>
<sequence>MVNDVLKRIDVLSEFITSKKKARIEEVLSCRTNYLTFVLEDIFQSQNASSAIRTGEILGFSDVHVIEKKNKYTLNPDITLGSSQWINLNKYKNAKFAIDRLKSDGYVIVATSLSEDSINLENFPINNKMAVFFGTELTGLSSEVLGAADLYVKIPMYGFTQSYNISVAVAIVMYSLAIRLRKSNIDYLLNEVEKSNLRLKYYRQVVKNYQCIENLINS</sequence>
<dbReference type="GO" id="GO:0000049">
    <property type="term" value="F:tRNA binding"/>
    <property type="evidence" value="ECO:0007669"/>
    <property type="project" value="UniProtKB-UniRule"/>
</dbReference>
<dbReference type="EC" id="2.1.1.34" evidence="7"/>
<evidence type="ECO:0000313" key="10">
    <source>
        <dbReference type="Proteomes" id="UP000030940"/>
    </source>
</evidence>
<keyword evidence="3 7" id="KW-0808">Transferase</keyword>
<protein>
    <recommendedName>
        <fullName evidence="7">tRNA (guanosine(18)-2'-O)-methyltransferase</fullName>
        <ecNumber evidence="7">2.1.1.34</ecNumber>
    </recommendedName>
    <alternativeName>
        <fullName evidence="7">tRNA [Gm18] methyltransferase</fullName>
    </alternativeName>
</protein>
<dbReference type="HAMAP" id="MF_02060">
    <property type="entry name" value="tRNA_methyltr_TrmH"/>
    <property type="match status" value="1"/>
</dbReference>
<evidence type="ECO:0000313" key="9">
    <source>
        <dbReference type="EMBL" id="AJA90620.1"/>
    </source>
</evidence>
<dbReference type="EMBL" id="CP009910">
    <property type="protein sequence ID" value="AJA90620.1"/>
    <property type="molecule type" value="Genomic_DNA"/>
</dbReference>
<evidence type="ECO:0000256" key="7">
    <source>
        <dbReference type="HAMAP-Rule" id="MF_02060"/>
    </source>
</evidence>
<feature type="binding site" evidence="7">
    <location>
        <position position="154"/>
    </location>
    <ligand>
        <name>S-adenosyl-L-methionine</name>
        <dbReference type="ChEBI" id="CHEBI:59789"/>
    </ligand>
</feature>
<keyword evidence="10" id="KW-1185">Reference proteome</keyword>
<comment type="function">
    <text evidence="7">Catalyzes the 2'-O methylation of guanosine at position 18 in tRNA.</text>
</comment>
<dbReference type="GO" id="GO:0002938">
    <property type="term" value="P:tRNA guanine ribose methylation"/>
    <property type="evidence" value="ECO:0007669"/>
    <property type="project" value="UniProtKB-UniRule"/>
</dbReference>
<reference evidence="9 10" key="1">
    <citation type="journal article" date="2015" name="Genome Announc.">
        <title>Genome Sequence of Borrelia chilensis VA1, a South American Member of the Lyme Borreliosis Group.</title>
        <authorList>
            <person name="Huang W."/>
            <person name="Ojaimi C."/>
            <person name="Fallon J.T."/>
            <person name="Travisany D."/>
            <person name="Maass A."/>
            <person name="Ivanova L."/>
            <person name="Tomova A."/>
            <person name="Gonzalez-Acuna D."/>
            <person name="Godfrey H.P."/>
            <person name="Cabello F.C."/>
        </authorList>
    </citation>
    <scope>NUCLEOTIDE SEQUENCE [LARGE SCALE GENOMIC DNA]</scope>
    <source>
        <strain evidence="9 10">VA1</strain>
    </source>
</reference>
<dbReference type="STRING" id="1245910.OY14_00250"/>
<dbReference type="Proteomes" id="UP000030940">
    <property type="component" value="Chromosome"/>
</dbReference>
<evidence type="ECO:0000256" key="1">
    <source>
        <dbReference type="ARBA" id="ARBA00022555"/>
    </source>
</evidence>
<keyword evidence="6 7" id="KW-0694">RNA-binding</keyword>
<dbReference type="HOGENOM" id="CLU_021322_4_1_12"/>
<comment type="catalytic activity">
    <reaction evidence="7">
        <text>guanosine(18) in tRNA + S-adenosyl-L-methionine = 2'-O-methylguanosine(18) in tRNA + S-adenosyl-L-homocysteine + H(+)</text>
        <dbReference type="Rhea" id="RHEA:20077"/>
        <dbReference type="Rhea" id="RHEA-COMP:10190"/>
        <dbReference type="Rhea" id="RHEA-COMP:10192"/>
        <dbReference type="ChEBI" id="CHEBI:15378"/>
        <dbReference type="ChEBI" id="CHEBI:57856"/>
        <dbReference type="ChEBI" id="CHEBI:59789"/>
        <dbReference type="ChEBI" id="CHEBI:74269"/>
        <dbReference type="ChEBI" id="CHEBI:74445"/>
        <dbReference type="EC" id="2.1.1.34"/>
    </reaction>
</comment>
<dbReference type="InterPro" id="IPR029026">
    <property type="entry name" value="tRNA_m1G_MTases_N"/>
</dbReference>
<dbReference type="InterPro" id="IPR033671">
    <property type="entry name" value="TrmH"/>
</dbReference>
<evidence type="ECO:0000259" key="8">
    <source>
        <dbReference type="Pfam" id="PF00588"/>
    </source>
</evidence>